<feature type="non-terminal residue" evidence="1">
    <location>
        <position position="80"/>
    </location>
</feature>
<protein>
    <submittedName>
        <fullName evidence="1">8481_t:CDS:1</fullName>
    </submittedName>
</protein>
<feature type="non-terminal residue" evidence="1">
    <location>
        <position position="1"/>
    </location>
</feature>
<evidence type="ECO:0000313" key="1">
    <source>
        <dbReference type="EMBL" id="CAG8727107.1"/>
    </source>
</evidence>
<sequence length="80" mass="9245">SNFHKYGVIDFENLDGKKSHAFTELYNNSKLMINLYSNELNRRLKESTTNIVNQDQLSNFGKILRNMELLCFAKSPEVGC</sequence>
<organism evidence="1 2">
    <name type="scientific">Scutellospora calospora</name>
    <dbReference type="NCBI Taxonomy" id="85575"/>
    <lineage>
        <taxon>Eukaryota</taxon>
        <taxon>Fungi</taxon>
        <taxon>Fungi incertae sedis</taxon>
        <taxon>Mucoromycota</taxon>
        <taxon>Glomeromycotina</taxon>
        <taxon>Glomeromycetes</taxon>
        <taxon>Diversisporales</taxon>
        <taxon>Gigasporaceae</taxon>
        <taxon>Scutellospora</taxon>
    </lineage>
</organism>
<dbReference type="EMBL" id="CAJVPM010050436">
    <property type="protein sequence ID" value="CAG8727107.1"/>
    <property type="molecule type" value="Genomic_DNA"/>
</dbReference>
<proteinExistence type="predicted"/>
<name>A0ACA9Q271_9GLOM</name>
<comment type="caution">
    <text evidence="1">The sequence shown here is derived from an EMBL/GenBank/DDBJ whole genome shotgun (WGS) entry which is preliminary data.</text>
</comment>
<dbReference type="Proteomes" id="UP000789860">
    <property type="component" value="Unassembled WGS sequence"/>
</dbReference>
<gene>
    <name evidence="1" type="ORF">SCALOS_LOCUS11470</name>
</gene>
<evidence type="ECO:0000313" key="2">
    <source>
        <dbReference type="Proteomes" id="UP000789860"/>
    </source>
</evidence>
<accession>A0ACA9Q271</accession>
<reference evidence="1" key="1">
    <citation type="submission" date="2021-06" db="EMBL/GenBank/DDBJ databases">
        <authorList>
            <person name="Kallberg Y."/>
            <person name="Tangrot J."/>
            <person name="Rosling A."/>
        </authorList>
    </citation>
    <scope>NUCLEOTIDE SEQUENCE</scope>
    <source>
        <strain evidence="1">AU212A</strain>
    </source>
</reference>
<keyword evidence="2" id="KW-1185">Reference proteome</keyword>